<dbReference type="AlphaFoldDB" id="A0A916VIC9"/>
<evidence type="ECO:0000259" key="5">
    <source>
        <dbReference type="PROSITE" id="PS50931"/>
    </source>
</evidence>
<name>A0A916VIC9_9LACO</name>
<dbReference type="PRINTS" id="PR00039">
    <property type="entry name" value="HTHLYSR"/>
</dbReference>
<dbReference type="Proteomes" id="UP000677218">
    <property type="component" value="Unassembled WGS sequence"/>
</dbReference>
<dbReference type="EMBL" id="BMAY01000006">
    <property type="protein sequence ID" value="GFZ27163.1"/>
    <property type="molecule type" value="Genomic_DNA"/>
</dbReference>
<evidence type="ECO:0000256" key="1">
    <source>
        <dbReference type="ARBA" id="ARBA00009437"/>
    </source>
</evidence>
<dbReference type="PANTHER" id="PTHR30346:SF28">
    <property type="entry name" value="HTH-TYPE TRANSCRIPTIONAL REGULATOR CYNR"/>
    <property type="match status" value="1"/>
</dbReference>
<keyword evidence="4" id="KW-0804">Transcription</keyword>
<dbReference type="InterPro" id="IPR036390">
    <property type="entry name" value="WH_DNA-bd_sf"/>
</dbReference>
<gene>
    <name evidence="6" type="primary">lysR_6</name>
    <name evidence="6" type="ORF">LCB40_10430</name>
</gene>
<dbReference type="InterPro" id="IPR036388">
    <property type="entry name" value="WH-like_DNA-bd_sf"/>
</dbReference>
<evidence type="ECO:0000256" key="3">
    <source>
        <dbReference type="ARBA" id="ARBA00023125"/>
    </source>
</evidence>
<evidence type="ECO:0000256" key="2">
    <source>
        <dbReference type="ARBA" id="ARBA00023015"/>
    </source>
</evidence>
<organism evidence="6 7">
    <name type="scientific">Lactobacillus corticis</name>
    <dbReference type="NCBI Taxonomy" id="2201249"/>
    <lineage>
        <taxon>Bacteria</taxon>
        <taxon>Bacillati</taxon>
        <taxon>Bacillota</taxon>
        <taxon>Bacilli</taxon>
        <taxon>Lactobacillales</taxon>
        <taxon>Lactobacillaceae</taxon>
        <taxon>Lactobacillus</taxon>
    </lineage>
</organism>
<proteinExistence type="inferred from homology"/>
<dbReference type="GO" id="GO:0003677">
    <property type="term" value="F:DNA binding"/>
    <property type="evidence" value="ECO:0007669"/>
    <property type="project" value="UniProtKB-KW"/>
</dbReference>
<keyword evidence="3" id="KW-0238">DNA-binding</keyword>
<feature type="domain" description="HTH lysR-type" evidence="5">
    <location>
        <begin position="2"/>
        <end position="59"/>
    </location>
</feature>
<protein>
    <submittedName>
        <fullName evidence="6">LysR family transcriptional regulator</fullName>
    </submittedName>
</protein>
<dbReference type="SUPFAM" id="SSF46785">
    <property type="entry name" value="Winged helix' DNA-binding domain"/>
    <property type="match status" value="1"/>
</dbReference>
<evidence type="ECO:0000313" key="6">
    <source>
        <dbReference type="EMBL" id="GFZ27163.1"/>
    </source>
</evidence>
<evidence type="ECO:0000313" key="7">
    <source>
        <dbReference type="Proteomes" id="UP000677218"/>
    </source>
</evidence>
<dbReference type="Pfam" id="PF00126">
    <property type="entry name" value="HTH_1"/>
    <property type="match status" value="1"/>
</dbReference>
<evidence type="ECO:0000256" key="4">
    <source>
        <dbReference type="ARBA" id="ARBA00023163"/>
    </source>
</evidence>
<keyword evidence="2" id="KW-0805">Transcription regulation</keyword>
<dbReference type="Gene3D" id="1.10.10.10">
    <property type="entry name" value="Winged helix-like DNA-binding domain superfamily/Winged helix DNA-binding domain"/>
    <property type="match status" value="1"/>
</dbReference>
<keyword evidence="7" id="KW-1185">Reference proteome</keyword>
<dbReference type="PANTHER" id="PTHR30346">
    <property type="entry name" value="TRANSCRIPTIONAL DUAL REGULATOR HCAR-RELATED"/>
    <property type="match status" value="1"/>
</dbReference>
<sequence>MIDPYLLTELVTFAETGTLAKAAEKLNITQPSLTRGMQKLESELNVKLFDRQPNKINLTDTGQYTVKTAKKTLAALTEFETAVHNYDQSKQKISLASTVPGPLLYSQRLDLPETVQIEKNLLDKKAVVPSLLSHAKTIVFSDEELQTNEIESLFLGVEDLYVNLDQFMDLASKSIVSFKDLHDLSFLVLSDIGHWRDIQEEEIPEAKFLYQNQMTNLREISEYSSFPYFTTNLSGPDHQADDNRVRVPISDERAHMPIYASYLISNRSKLKNLLQALQKSWPK</sequence>
<dbReference type="RefSeq" id="WP_212780851.1">
    <property type="nucleotide sequence ID" value="NZ_BMAY01000006.1"/>
</dbReference>
<reference evidence="6" key="1">
    <citation type="submission" date="2020-08" db="EMBL/GenBank/DDBJ databases">
        <title>Taxonomic study for Lactobacillus species isolated from hardwood bark.</title>
        <authorList>
            <person name="Tohno M."/>
            <person name="Tanizawa Y."/>
        </authorList>
    </citation>
    <scope>NUCLEOTIDE SEQUENCE</scope>
    <source>
        <strain evidence="6">B40</strain>
    </source>
</reference>
<comment type="caution">
    <text evidence="6">The sequence shown here is derived from an EMBL/GenBank/DDBJ whole genome shotgun (WGS) entry which is preliminary data.</text>
</comment>
<dbReference type="GO" id="GO:0032993">
    <property type="term" value="C:protein-DNA complex"/>
    <property type="evidence" value="ECO:0007669"/>
    <property type="project" value="TreeGrafter"/>
</dbReference>
<accession>A0A916VIC9</accession>
<dbReference type="InterPro" id="IPR000847">
    <property type="entry name" value="LysR_HTH_N"/>
</dbReference>
<dbReference type="GO" id="GO:0003700">
    <property type="term" value="F:DNA-binding transcription factor activity"/>
    <property type="evidence" value="ECO:0007669"/>
    <property type="project" value="InterPro"/>
</dbReference>
<comment type="similarity">
    <text evidence="1">Belongs to the LysR transcriptional regulatory family.</text>
</comment>
<dbReference type="PROSITE" id="PS50931">
    <property type="entry name" value="HTH_LYSR"/>
    <property type="match status" value="1"/>
</dbReference>